<protein>
    <submittedName>
        <fullName evidence="1">Uncharacterized protein</fullName>
    </submittedName>
</protein>
<evidence type="ECO:0000313" key="1">
    <source>
        <dbReference type="EMBL" id="KAK6618240.1"/>
    </source>
</evidence>
<accession>A0ABR1AFH9</accession>
<reference evidence="1 2" key="1">
    <citation type="submission" date="2023-09" db="EMBL/GenBank/DDBJ databases">
        <title>Genomes of two closely related lineages of the louse Polyplax serrata with different host specificities.</title>
        <authorList>
            <person name="Martinu J."/>
            <person name="Tarabai H."/>
            <person name="Stefka J."/>
            <person name="Hypsa V."/>
        </authorList>
    </citation>
    <scope>NUCLEOTIDE SEQUENCE [LARGE SCALE GENOMIC DNA]</scope>
    <source>
        <strain evidence="1">98ZLc_SE</strain>
    </source>
</reference>
<dbReference type="Proteomes" id="UP001359485">
    <property type="component" value="Unassembled WGS sequence"/>
</dbReference>
<proteinExistence type="predicted"/>
<organism evidence="1 2">
    <name type="scientific">Polyplax serrata</name>
    <name type="common">Common mouse louse</name>
    <dbReference type="NCBI Taxonomy" id="468196"/>
    <lineage>
        <taxon>Eukaryota</taxon>
        <taxon>Metazoa</taxon>
        <taxon>Ecdysozoa</taxon>
        <taxon>Arthropoda</taxon>
        <taxon>Hexapoda</taxon>
        <taxon>Insecta</taxon>
        <taxon>Pterygota</taxon>
        <taxon>Neoptera</taxon>
        <taxon>Paraneoptera</taxon>
        <taxon>Psocodea</taxon>
        <taxon>Troctomorpha</taxon>
        <taxon>Phthiraptera</taxon>
        <taxon>Anoplura</taxon>
        <taxon>Polyplacidae</taxon>
        <taxon>Polyplax</taxon>
    </lineage>
</organism>
<name>A0ABR1AFH9_POLSC</name>
<gene>
    <name evidence="1" type="ORF">RUM44_002691</name>
</gene>
<feature type="non-terminal residue" evidence="1">
    <location>
        <position position="86"/>
    </location>
</feature>
<evidence type="ECO:0000313" key="2">
    <source>
        <dbReference type="Proteomes" id="UP001359485"/>
    </source>
</evidence>
<sequence>MEARSKDKGTIGDTSELENSNVFVVVVGGTESQDKDVKVARTRTLCRQTGSRIREGAKWRKWREERRRIFSMQERAHAKSKHLPLG</sequence>
<keyword evidence="2" id="KW-1185">Reference proteome</keyword>
<dbReference type="EMBL" id="JAWJWF010000050">
    <property type="protein sequence ID" value="KAK6618240.1"/>
    <property type="molecule type" value="Genomic_DNA"/>
</dbReference>
<comment type="caution">
    <text evidence="1">The sequence shown here is derived from an EMBL/GenBank/DDBJ whole genome shotgun (WGS) entry which is preliminary data.</text>
</comment>